<dbReference type="Proteomes" id="UP000485880">
    <property type="component" value="Unassembled WGS sequence"/>
</dbReference>
<keyword evidence="2" id="KW-1185">Reference proteome</keyword>
<protein>
    <submittedName>
        <fullName evidence="1">Uncharacterized protein</fullName>
    </submittedName>
</protein>
<dbReference type="EMBL" id="CABFMQ020000131">
    <property type="protein sequence ID" value="VTZ52183.1"/>
    <property type="molecule type" value="Genomic_DNA"/>
</dbReference>
<comment type="caution">
    <text evidence="1">The sequence shown here is derived from an EMBL/GenBank/DDBJ whole genome shotgun (WGS) entry which is preliminary data.</text>
</comment>
<proteinExistence type="predicted"/>
<gene>
    <name evidence="1" type="ORF">MPC4_70071</name>
</gene>
<name>A0A8B6MB11_METTU</name>
<dbReference type="AlphaFoldDB" id="A0A8B6MB11"/>
<evidence type="ECO:0000313" key="1">
    <source>
        <dbReference type="EMBL" id="VTZ52183.1"/>
    </source>
</evidence>
<dbReference type="RefSeq" id="WP_174513829.1">
    <property type="nucleotide sequence ID" value="NZ_CABFMQ020000131.1"/>
</dbReference>
<organism evidence="1 2">
    <name type="scientific">Methylocella tundrae</name>
    <dbReference type="NCBI Taxonomy" id="227605"/>
    <lineage>
        <taxon>Bacteria</taxon>
        <taxon>Pseudomonadati</taxon>
        <taxon>Pseudomonadota</taxon>
        <taxon>Alphaproteobacteria</taxon>
        <taxon>Hyphomicrobiales</taxon>
        <taxon>Beijerinckiaceae</taxon>
        <taxon>Methylocella</taxon>
    </lineage>
</organism>
<accession>A0A8B6MB11</accession>
<reference evidence="1 2" key="1">
    <citation type="submission" date="2019-05" db="EMBL/GenBank/DDBJ databases">
        <authorList>
            <person name="Farhan Ul Haque M."/>
        </authorList>
    </citation>
    <scope>NUCLEOTIDE SEQUENCE [LARGE SCALE GENOMIC DNA]</scope>
    <source>
        <strain evidence="1">2</strain>
    </source>
</reference>
<sequence length="589" mass="57947">MHRVITYAGAVPSSKDVLNLGQFTMTALAKFVAGVLGTNTIVNGFTCSPTTVASLAVVLGAGEIYQLENLEQTALSALPADTAHTIMKQGILLDPVTLTITPPATTGYSQAFLVEVQYQDSDTSTMVLNYYNSTAPSSPYYGPPVGGTGSGAAQSTVRAGAVAYQIKAGIAASTGTQVTPTADAGWTGLFVVTVANGATAISSGNISPISNAPFIPATLPAIPYDVQSNAWTFAIAGGTANALTASISPAPASLSNLSVRILATATNTGNVTLNLNGISGAVPILDGYGNQLAPGAIKIGMVLDLDFNGTNWQLTGPGLQSFGTYYGVDTGLANAIVATVSPAITSYIAGALYEITIANPNTTASTANFNGLGAKNIVLNTSGATLSGGEMSNVGGYAAQFLYDGTNLRLLNPLPKGVSRIVPFTASGTFTPVGSLVLVQQWAGGAAGRNVGGSSYTAGQGGGAGEYRYGYFPVTPGVGIAVTVGAGAAAGSNGNGGMSSFGSLMTAIGAIGTAGGTGGAGGYGFSGGAGSPGFSNGNVAGAIVVIGSGGVPYLSGLFGSGGAGGDGGPTGNPYGRAGQPGFVLVSEVG</sequence>
<evidence type="ECO:0000313" key="2">
    <source>
        <dbReference type="Proteomes" id="UP000485880"/>
    </source>
</evidence>